<gene>
    <name evidence="3" type="ORF">A0O28_0095790</name>
</gene>
<name>A0A1T3CF86_9HYPO</name>
<dbReference type="Gene3D" id="2.20.70.10">
    <property type="match status" value="1"/>
</dbReference>
<reference evidence="3 4" key="1">
    <citation type="submission" date="2016-04" db="EMBL/GenBank/DDBJ databases">
        <title>Multiple horizontal gene transfer events from other fungi enriched the ability of the initially mycotrophic fungus Trichoderma (Ascomycota) to feed on dead plant biomass.</title>
        <authorList>
            <person name="Atanasova L."/>
            <person name="Chenthamara K."/>
            <person name="Zhang J."/>
            <person name="Grujic M."/>
            <person name="Henrissat B."/>
            <person name="Kuo A."/>
            <person name="Aertz A."/>
            <person name="Salamov A."/>
            <person name="Lipzen A."/>
            <person name="Labutti K."/>
            <person name="Barry K."/>
            <person name="Miao Y."/>
            <person name="Rahimi M.J."/>
            <person name="Shen Q."/>
            <person name="Grigoriev I.V."/>
            <person name="Kubicek C.P."/>
            <person name="Druzhinina I.S."/>
        </authorList>
    </citation>
    <scope>NUCLEOTIDE SEQUENCE [LARGE SCALE GENOMIC DNA]</scope>
    <source>
        <strain evidence="3 4">NJAU 4742</strain>
    </source>
</reference>
<feature type="domain" description="WW" evidence="2">
    <location>
        <begin position="16"/>
        <end position="50"/>
    </location>
</feature>
<dbReference type="Proteomes" id="UP000191004">
    <property type="component" value="Unassembled WGS sequence"/>
</dbReference>
<dbReference type="Pfam" id="PF00397">
    <property type="entry name" value="WW"/>
    <property type="match status" value="1"/>
</dbReference>
<dbReference type="InterPro" id="IPR036020">
    <property type="entry name" value="WW_dom_sf"/>
</dbReference>
<keyword evidence="4" id="KW-1185">Reference proteome</keyword>
<feature type="compositionally biased region" description="Pro residues" evidence="1">
    <location>
        <begin position="7"/>
        <end position="16"/>
    </location>
</feature>
<evidence type="ECO:0000313" key="4">
    <source>
        <dbReference type="Proteomes" id="UP000191004"/>
    </source>
</evidence>
<accession>A0A1T3CF86</accession>
<feature type="compositionally biased region" description="Polar residues" evidence="1">
    <location>
        <begin position="121"/>
        <end position="132"/>
    </location>
</feature>
<protein>
    <recommendedName>
        <fullName evidence="2">WW domain-containing protein</fullName>
    </recommendedName>
</protein>
<evidence type="ECO:0000313" key="3">
    <source>
        <dbReference type="EMBL" id="OPB39732.1"/>
    </source>
</evidence>
<dbReference type="InterPro" id="IPR001202">
    <property type="entry name" value="WW_dom"/>
</dbReference>
<feature type="region of interest" description="Disordered" evidence="1">
    <location>
        <begin position="243"/>
        <end position="264"/>
    </location>
</feature>
<dbReference type="AlphaFoldDB" id="A0A1T3CF86"/>
<evidence type="ECO:0000256" key="1">
    <source>
        <dbReference type="SAM" id="MobiDB-lite"/>
    </source>
</evidence>
<feature type="compositionally biased region" description="Gly residues" evidence="1">
    <location>
        <begin position="182"/>
        <end position="199"/>
    </location>
</feature>
<sequence length="320" mass="33021">MSDYAPPTGPPPPKAPEVPAGWAARWNDQYKEWFYVNIYTKKSQWDKPTSPVFPDGDAPPSGPPPGYDGHNAPRTSDAKTNPYGDSSNNFGGSSSRQAQEDEDARLAAKMQAEENARARSGSANPPGYNNYSGGAADQYRQQSTSPYPPPQSSPYGTPQPQQQQGESRGLLGKLTSKIAGKSPGGFPGAPGAGGYGGYGPPQQQYGGSPAPYGQPPAPYGGAPGAYGGGYAPGYGAPPPAPYGQPAYGYQQPVQQQPAKKSGGGLGLAGGAALGLAGGVVGGLLIDDAIDHFEDEGYERGYDQGYDNGFDNGDDYGGGDF</sequence>
<feature type="compositionally biased region" description="Low complexity" evidence="1">
    <location>
        <begin position="200"/>
        <end position="211"/>
    </location>
</feature>
<feature type="compositionally biased region" description="Low complexity" evidence="1">
    <location>
        <begin position="86"/>
        <end position="95"/>
    </location>
</feature>
<dbReference type="PROSITE" id="PS01159">
    <property type="entry name" value="WW_DOMAIN_1"/>
    <property type="match status" value="1"/>
</dbReference>
<dbReference type="CDD" id="cd00201">
    <property type="entry name" value="WW"/>
    <property type="match status" value="1"/>
</dbReference>
<comment type="caution">
    <text evidence="3">The sequence shown here is derived from an EMBL/GenBank/DDBJ whole genome shotgun (WGS) entry which is preliminary data.</text>
</comment>
<dbReference type="OrthoDB" id="2530521at2759"/>
<dbReference type="SMART" id="SM00456">
    <property type="entry name" value="WW"/>
    <property type="match status" value="1"/>
</dbReference>
<dbReference type="SUPFAM" id="SSF51045">
    <property type="entry name" value="WW domain"/>
    <property type="match status" value="1"/>
</dbReference>
<evidence type="ECO:0000259" key="2">
    <source>
        <dbReference type="PROSITE" id="PS50020"/>
    </source>
</evidence>
<dbReference type="PROSITE" id="PS50020">
    <property type="entry name" value="WW_DOMAIN_2"/>
    <property type="match status" value="1"/>
</dbReference>
<feature type="compositionally biased region" description="Low complexity" evidence="1">
    <location>
        <begin position="153"/>
        <end position="165"/>
    </location>
</feature>
<feature type="region of interest" description="Disordered" evidence="1">
    <location>
        <begin position="45"/>
        <end position="218"/>
    </location>
</feature>
<feature type="region of interest" description="Disordered" evidence="1">
    <location>
        <begin position="1"/>
        <end position="20"/>
    </location>
</feature>
<proteinExistence type="predicted"/>
<feature type="region of interest" description="Disordered" evidence="1">
    <location>
        <begin position="298"/>
        <end position="320"/>
    </location>
</feature>
<organism evidence="3 4">
    <name type="scientific">Trichoderma guizhouense</name>
    <dbReference type="NCBI Taxonomy" id="1491466"/>
    <lineage>
        <taxon>Eukaryota</taxon>
        <taxon>Fungi</taxon>
        <taxon>Dikarya</taxon>
        <taxon>Ascomycota</taxon>
        <taxon>Pezizomycotina</taxon>
        <taxon>Sordariomycetes</taxon>
        <taxon>Hypocreomycetidae</taxon>
        <taxon>Hypocreales</taxon>
        <taxon>Hypocreaceae</taxon>
        <taxon>Trichoderma</taxon>
    </lineage>
</organism>
<dbReference type="EMBL" id="LVVK01000018">
    <property type="protein sequence ID" value="OPB39732.1"/>
    <property type="molecule type" value="Genomic_DNA"/>
</dbReference>
<feature type="compositionally biased region" description="Low complexity" evidence="1">
    <location>
        <begin position="243"/>
        <end position="258"/>
    </location>
</feature>